<dbReference type="SUPFAM" id="SSF53474">
    <property type="entry name" value="alpha/beta-Hydrolases"/>
    <property type="match status" value="1"/>
</dbReference>
<feature type="domain" description="AB hydrolase-1" evidence="1">
    <location>
        <begin position="44"/>
        <end position="271"/>
    </location>
</feature>
<dbReference type="RefSeq" id="WP_380015844.1">
    <property type="nucleotide sequence ID" value="NZ_JBHLYR010000063.1"/>
</dbReference>
<name>A0ABV6B639_9DEIO</name>
<dbReference type="Gene3D" id="3.40.50.1820">
    <property type="entry name" value="alpha/beta hydrolase"/>
    <property type="match status" value="1"/>
</dbReference>
<evidence type="ECO:0000313" key="2">
    <source>
        <dbReference type="EMBL" id="MFB9994672.1"/>
    </source>
</evidence>
<keyword evidence="3" id="KW-1185">Reference proteome</keyword>
<accession>A0ABV6B639</accession>
<evidence type="ECO:0000313" key="3">
    <source>
        <dbReference type="Proteomes" id="UP001589733"/>
    </source>
</evidence>
<dbReference type="InterPro" id="IPR050471">
    <property type="entry name" value="AB_hydrolase"/>
</dbReference>
<dbReference type="InterPro" id="IPR000073">
    <property type="entry name" value="AB_hydrolase_1"/>
</dbReference>
<keyword evidence="2" id="KW-0378">Hydrolase</keyword>
<organism evidence="2 3">
    <name type="scientific">Deinococcus oregonensis</name>
    <dbReference type="NCBI Taxonomy" id="1805970"/>
    <lineage>
        <taxon>Bacteria</taxon>
        <taxon>Thermotogati</taxon>
        <taxon>Deinococcota</taxon>
        <taxon>Deinococci</taxon>
        <taxon>Deinococcales</taxon>
        <taxon>Deinococcaceae</taxon>
        <taxon>Deinococcus</taxon>
    </lineage>
</organism>
<protein>
    <submittedName>
        <fullName evidence="2">Alpha/beta fold hydrolase</fullName>
    </submittedName>
</protein>
<dbReference type="GO" id="GO:0016787">
    <property type="term" value="F:hydrolase activity"/>
    <property type="evidence" value="ECO:0007669"/>
    <property type="project" value="UniProtKB-KW"/>
</dbReference>
<evidence type="ECO:0000259" key="1">
    <source>
        <dbReference type="Pfam" id="PF00561"/>
    </source>
</evidence>
<dbReference type="PRINTS" id="PR00111">
    <property type="entry name" value="ABHYDROLASE"/>
</dbReference>
<reference evidence="2 3" key="1">
    <citation type="submission" date="2024-09" db="EMBL/GenBank/DDBJ databases">
        <authorList>
            <person name="Sun Q."/>
            <person name="Mori K."/>
        </authorList>
    </citation>
    <scope>NUCLEOTIDE SEQUENCE [LARGE SCALE GENOMIC DNA]</scope>
    <source>
        <strain evidence="2 3">JCM 13503</strain>
    </source>
</reference>
<sequence>MTNDATLNATAQTHPHIPAPKRVDIGGRSLAYDEIAPEHPQGNVLFLTGLGSNRLGWRLQLPVFGQTYRALSLDHRDTGDSDPVDDDYSTADQADDAAAFLQAVNAAPAHIVGISMGGFVGLNLAVRRPELVRSLTLVSTSAGGAGHVHPDPTGLEALRPDFTLTPGERARRTYSLIMAPDFVAAQPDTLDAIAAGASYRPLTPERYARQFRSTRTHDVTAELAALEVPALVLHGNADPLVRYENGQHLAAQIPGAEFLTYEGVGHIPTLERLSDFNRDVLAFIGKH</sequence>
<comment type="caution">
    <text evidence="2">The sequence shown here is derived from an EMBL/GenBank/DDBJ whole genome shotgun (WGS) entry which is preliminary data.</text>
</comment>
<proteinExistence type="predicted"/>
<dbReference type="Proteomes" id="UP001589733">
    <property type="component" value="Unassembled WGS sequence"/>
</dbReference>
<dbReference type="InterPro" id="IPR029058">
    <property type="entry name" value="AB_hydrolase_fold"/>
</dbReference>
<dbReference type="PANTHER" id="PTHR43433">
    <property type="entry name" value="HYDROLASE, ALPHA/BETA FOLD FAMILY PROTEIN"/>
    <property type="match status" value="1"/>
</dbReference>
<gene>
    <name evidence="2" type="ORF">ACFFLM_22175</name>
</gene>
<dbReference type="PANTHER" id="PTHR43433:SF5">
    <property type="entry name" value="AB HYDROLASE-1 DOMAIN-CONTAINING PROTEIN"/>
    <property type="match status" value="1"/>
</dbReference>
<dbReference type="Pfam" id="PF00561">
    <property type="entry name" value="Abhydrolase_1"/>
    <property type="match status" value="1"/>
</dbReference>
<dbReference type="EMBL" id="JBHLYR010000063">
    <property type="protein sequence ID" value="MFB9994672.1"/>
    <property type="molecule type" value="Genomic_DNA"/>
</dbReference>